<comment type="subcellular location">
    <subcellularLocation>
        <location evidence="1">Cell membrane</location>
        <topology evidence="1">Multi-pass membrane protein</topology>
    </subcellularLocation>
    <subcellularLocation>
        <location evidence="8">Membrane</location>
        <topology evidence="8">Multi-pass membrane protein</topology>
    </subcellularLocation>
</comment>
<evidence type="ECO:0000256" key="5">
    <source>
        <dbReference type="ARBA" id="ARBA00022989"/>
    </source>
</evidence>
<evidence type="ECO:0000313" key="12">
    <source>
        <dbReference type="EMBL" id="TWW66990.1"/>
    </source>
</evidence>
<accession>A0A5C6NLJ6</accession>
<feature type="transmembrane region" description="Helical" evidence="8">
    <location>
        <begin position="952"/>
        <end position="973"/>
    </location>
</feature>
<keyword evidence="7" id="KW-0325">Glycoprotein</keyword>
<feature type="transmembrane region" description="Helical" evidence="8">
    <location>
        <begin position="195"/>
        <end position="222"/>
    </location>
</feature>
<dbReference type="GO" id="GO:0005229">
    <property type="term" value="F:intracellularly calcium-gated chloride channel activity"/>
    <property type="evidence" value="ECO:0007669"/>
    <property type="project" value="TreeGrafter"/>
</dbReference>
<dbReference type="GO" id="GO:0046983">
    <property type="term" value="F:protein dimerization activity"/>
    <property type="evidence" value="ECO:0007669"/>
    <property type="project" value="InterPro"/>
</dbReference>
<evidence type="ECO:0000256" key="7">
    <source>
        <dbReference type="ARBA" id="ARBA00023180"/>
    </source>
</evidence>
<dbReference type="InterPro" id="IPR032394">
    <property type="entry name" value="Anoct_dimer"/>
</dbReference>
<evidence type="ECO:0000256" key="8">
    <source>
        <dbReference type="RuleBase" id="RU280814"/>
    </source>
</evidence>
<dbReference type="AlphaFoldDB" id="A0A5C6NLJ6"/>
<proteinExistence type="inferred from homology"/>
<dbReference type="InterPro" id="IPR049452">
    <property type="entry name" value="Anoctamin_TM"/>
</dbReference>
<feature type="region of interest" description="Disordered" evidence="9">
    <location>
        <begin position="1098"/>
        <end position="1130"/>
    </location>
</feature>
<keyword evidence="5 8" id="KW-1133">Transmembrane helix</keyword>
<keyword evidence="13" id="KW-1185">Reference proteome</keyword>
<feature type="compositionally biased region" description="Polar residues" evidence="9">
    <location>
        <begin position="1113"/>
        <end position="1130"/>
    </location>
</feature>
<keyword evidence="4 8" id="KW-0812">Transmembrane</keyword>
<evidence type="ECO:0000256" key="2">
    <source>
        <dbReference type="ARBA" id="ARBA00009671"/>
    </source>
</evidence>
<feature type="domain" description="Anoctamin dimerisation" evidence="11">
    <location>
        <begin position="8"/>
        <end position="188"/>
    </location>
</feature>
<dbReference type="Pfam" id="PF16178">
    <property type="entry name" value="Anoct_dimer"/>
    <property type="match status" value="1"/>
</dbReference>
<feature type="transmembrane region" description="Helical" evidence="8">
    <location>
        <begin position="888"/>
        <end position="911"/>
    </location>
</feature>
<reference evidence="12 13" key="1">
    <citation type="submission" date="2019-04" db="EMBL/GenBank/DDBJ databases">
        <title>Chromosome genome assembly for Takifugu flavidus.</title>
        <authorList>
            <person name="Xiao S."/>
        </authorList>
    </citation>
    <scope>NUCLEOTIDE SEQUENCE [LARGE SCALE GENOMIC DNA]</scope>
    <source>
        <strain evidence="12">HTHZ2018</strain>
        <tissue evidence="12">Muscle</tissue>
    </source>
</reference>
<dbReference type="Proteomes" id="UP000324091">
    <property type="component" value="Chromosome 2"/>
</dbReference>
<name>A0A5C6NLJ6_9TELE</name>
<dbReference type="Pfam" id="PF04547">
    <property type="entry name" value="Anoctamin"/>
    <property type="match status" value="2"/>
</dbReference>
<evidence type="ECO:0000256" key="6">
    <source>
        <dbReference type="ARBA" id="ARBA00023136"/>
    </source>
</evidence>
<evidence type="ECO:0000313" key="13">
    <source>
        <dbReference type="Proteomes" id="UP000324091"/>
    </source>
</evidence>
<sequence>MYPRLGPYFSDGRRRVDYVLTYHIQKPSSTGHRSSKVTETNFIRRLRRSLSMRGSKAPLQPKDDPEIVAQEQQGSYHEDDKRFRREEFEENLLDMGLEMEKDEQGHFPSIGFLKIHAPWNILCREAEFMKLKMPTKKVYDVKQGSNLVEKIRLFIHKVTGPLHPKVDDNQPQHIKSLSHPFSREKQHLKYFGEKVGLYFAWLGVYTQMLIPASIVGVIVFLYGCATVDDNIPSMEICDPRNNITMCPLCDHACSYWKLMTACGTARASHLFDNPATVFFSVFMALWAVLFMEHWKRRQMRLNYVWDLTGFGEEEEDHNRAEYEVRVMQKSTRKEHSLPQVQQTAVTTLYLRRPAQRWWVGRVPGGGEKVKLTCTDRLPAYLTTVVMMGFMITATFAIVFGVILYRISIKTALHVSTYPAARSNVRATVKTTAAIIYLIIIIVLDEIYAAVARWLTTLERSRAQSRGEQDRVEQDRVEQDQGEQDRGEQDRGEQNRVEQDRGEQDRGEQDRGEQDRGEQNRVEQGRGEQDRGEQDRGEQDRVEQNRVEQDRGEQDRGEQDRGEQNRVEQDRGEQDRGEQNRVEQDRGEQDRVEQDRGEQDRGEQDRGEQDRVEQDRGEQDRGEQDRVEQNRVEQDRGEQDRGEQNRGEQNRVEQDRGEQNRVEQDRGEQDRGEQNRGEQNRVEQDRGEQDRVEQNRVEQDRGEQDRGEQNRVEQDRGEQNRVEQDRGEQDRGEQNRVPKTDKSFEERLIFKTFILKFVNAFTPIVYLAFFRGSSPVPPEKLTCTPEKAHRYLLRSSPVPPEKAHLYLLRKLTGCLMELCIQLCITMLGKQLIQNNLFEIGIPKLKKLLQRKKSELDPKQQEELNKSLQAYEKDHILCPFIGINPEYMEMIIQFGMVTLFVASFPLAPLFALLNNIIEIRLDAKKFVMELRRPIAAKAKDIGIWYNLLRGLSKLAVIVNAFVIAFTSDFIPRLVYQYTYSPDGTMHGFINHSLSYFNVSDFEPGTDPVEPLNLGYKVEICRFKDFREPPWSSSPYDLAKVFWVVLAARLAFVIVFQNVVMLMSDFMDWLIPDIPKDISLQMHKEKILMVELFMKEEQGKRLSARDNHDHDHGNAPSANISPPQPRSRQANCY</sequence>
<gene>
    <name evidence="12" type="ORF">D4764_02G0000310</name>
</gene>
<dbReference type="GO" id="GO:0005886">
    <property type="term" value="C:plasma membrane"/>
    <property type="evidence" value="ECO:0007669"/>
    <property type="project" value="UniProtKB-SubCell"/>
</dbReference>
<evidence type="ECO:0000256" key="3">
    <source>
        <dbReference type="ARBA" id="ARBA00022475"/>
    </source>
</evidence>
<comment type="caution">
    <text evidence="8">Lacks conserved residue(s) required for the propagation of feature annotation.</text>
</comment>
<evidence type="ECO:0000256" key="9">
    <source>
        <dbReference type="SAM" id="MobiDB-lite"/>
    </source>
</evidence>
<evidence type="ECO:0000259" key="11">
    <source>
        <dbReference type="Pfam" id="PF16178"/>
    </source>
</evidence>
<keyword evidence="6 8" id="KW-0472">Membrane</keyword>
<feature type="domain" description="Anoctamin transmembrane" evidence="10">
    <location>
        <begin position="189"/>
        <end position="468"/>
    </location>
</feature>
<feature type="compositionally biased region" description="Basic and acidic residues" evidence="9">
    <location>
        <begin position="1098"/>
        <end position="1110"/>
    </location>
</feature>
<feature type="transmembrane region" description="Helical" evidence="8">
    <location>
        <begin position="275"/>
        <end position="291"/>
    </location>
</feature>
<dbReference type="EMBL" id="RHFK02000012">
    <property type="protein sequence ID" value="TWW66990.1"/>
    <property type="molecule type" value="Genomic_DNA"/>
</dbReference>
<organism evidence="12 13">
    <name type="scientific">Takifugu flavidus</name>
    <name type="common">sansaifugu</name>
    <dbReference type="NCBI Taxonomy" id="433684"/>
    <lineage>
        <taxon>Eukaryota</taxon>
        <taxon>Metazoa</taxon>
        <taxon>Chordata</taxon>
        <taxon>Craniata</taxon>
        <taxon>Vertebrata</taxon>
        <taxon>Euteleostomi</taxon>
        <taxon>Actinopterygii</taxon>
        <taxon>Neopterygii</taxon>
        <taxon>Teleostei</taxon>
        <taxon>Neoteleostei</taxon>
        <taxon>Acanthomorphata</taxon>
        <taxon>Eupercaria</taxon>
        <taxon>Tetraodontiformes</taxon>
        <taxon>Tetradontoidea</taxon>
        <taxon>Tetraodontidae</taxon>
        <taxon>Takifugu</taxon>
    </lineage>
</organism>
<evidence type="ECO:0000259" key="10">
    <source>
        <dbReference type="Pfam" id="PF04547"/>
    </source>
</evidence>
<feature type="domain" description="Anoctamin transmembrane" evidence="10">
    <location>
        <begin position="737"/>
        <end position="1082"/>
    </location>
</feature>
<protein>
    <recommendedName>
        <fullName evidence="8">Anoctamin</fullName>
    </recommendedName>
</protein>
<dbReference type="PANTHER" id="PTHR12308:SF13">
    <property type="entry name" value="ANOCTAMIN-1"/>
    <property type="match status" value="1"/>
</dbReference>
<keyword evidence="3" id="KW-1003">Cell membrane</keyword>
<evidence type="ECO:0000256" key="4">
    <source>
        <dbReference type="ARBA" id="ARBA00022692"/>
    </source>
</evidence>
<dbReference type="InterPro" id="IPR007632">
    <property type="entry name" value="Anoctamin"/>
</dbReference>
<feature type="transmembrane region" description="Helical" evidence="8">
    <location>
        <begin position="1038"/>
        <end position="1057"/>
    </location>
</feature>
<feature type="transmembrane region" description="Helical" evidence="8">
    <location>
        <begin position="377"/>
        <end position="404"/>
    </location>
</feature>
<comment type="caution">
    <text evidence="12">The sequence shown here is derived from an EMBL/GenBank/DDBJ whole genome shotgun (WGS) entry which is preliminary data.</text>
</comment>
<feature type="transmembrane region" description="Helical" evidence="8">
    <location>
        <begin position="433"/>
        <end position="455"/>
    </location>
</feature>
<dbReference type="PANTHER" id="PTHR12308">
    <property type="entry name" value="ANOCTAMIN"/>
    <property type="match status" value="1"/>
</dbReference>
<evidence type="ECO:0000256" key="1">
    <source>
        <dbReference type="ARBA" id="ARBA00004651"/>
    </source>
</evidence>
<feature type="region of interest" description="Disordered" evidence="9">
    <location>
        <begin position="461"/>
        <end position="738"/>
    </location>
</feature>
<comment type="similarity">
    <text evidence="2 8">Belongs to the anoctamin family.</text>
</comment>